<accession>A0AAV1Z7A7</accession>
<keyword evidence="1" id="KW-0732">Signal</keyword>
<keyword evidence="3" id="KW-1185">Reference proteome</keyword>
<evidence type="ECO:0008006" key="4">
    <source>
        <dbReference type="Google" id="ProtNLM"/>
    </source>
</evidence>
<gene>
    <name evidence="2" type="ORF">LARSCL_LOCUS3534</name>
</gene>
<comment type="caution">
    <text evidence="2">The sequence shown here is derived from an EMBL/GenBank/DDBJ whole genome shotgun (WGS) entry which is preliminary data.</text>
</comment>
<feature type="signal peptide" evidence="1">
    <location>
        <begin position="1"/>
        <end position="27"/>
    </location>
</feature>
<evidence type="ECO:0000313" key="3">
    <source>
        <dbReference type="Proteomes" id="UP001497382"/>
    </source>
</evidence>
<dbReference type="Proteomes" id="UP001497382">
    <property type="component" value="Unassembled WGS sequence"/>
</dbReference>
<sequence>MSLFWLEGWPCFFCFPWPTLFFGAGDATMPSTRTFRRVTSPGKERPGVRKHPSIAQISRDPLTSCCRASLLPSKVLQALEQQKQFLSPPVNRLKFLCGRDLRYWNQGPPSLGV</sequence>
<evidence type="ECO:0000313" key="2">
    <source>
        <dbReference type="EMBL" id="CAL1267218.1"/>
    </source>
</evidence>
<protein>
    <recommendedName>
        <fullName evidence="4">Secreted protein</fullName>
    </recommendedName>
</protein>
<dbReference type="AlphaFoldDB" id="A0AAV1Z7A7"/>
<reference evidence="2 3" key="1">
    <citation type="submission" date="2024-04" db="EMBL/GenBank/DDBJ databases">
        <authorList>
            <person name="Rising A."/>
            <person name="Reimegard J."/>
            <person name="Sonavane S."/>
            <person name="Akerstrom W."/>
            <person name="Nylinder S."/>
            <person name="Hedman E."/>
            <person name="Kallberg Y."/>
        </authorList>
    </citation>
    <scope>NUCLEOTIDE SEQUENCE [LARGE SCALE GENOMIC DNA]</scope>
</reference>
<name>A0AAV1Z7A7_9ARAC</name>
<evidence type="ECO:0000256" key="1">
    <source>
        <dbReference type="SAM" id="SignalP"/>
    </source>
</evidence>
<dbReference type="EMBL" id="CAXIEN010000027">
    <property type="protein sequence ID" value="CAL1267218.1"/>
    <property type="molecule type" value="Genomic_DNA"/>
</dbReference>
<feature type="chain" id="PRO_5043685072" description="Secreted protein" evidence="1">
    <location>
        <begin position="28"/>
        <end position="113"/>
    </location>
</feature>
<organism evidence="2 3">
    <name type="scientific">Larinioides sclopetarius</name>
    <dbReference type="NCBI Taxonomy" id="280406"/>
    <lineage>
        <taxon>Eukaryota</taxon>
        <taxon>Metazoa</taxon>
        <taxon>Ecdysozoa</taxon>
        <taxon>Arthropoda</taxon>
        <taxon>Chelicerata</taxon>
        <taxon>Arachnida</taxon>
        <taxon>Araneae</taxon>
        <taxon>Araneomorphae</taxon>
        <taxon>Entelegynae</taxon>
        <taxon>Araneoidea</taxon>
        <taxon>Araneidae</taxon>
        <taxon>Larinioides</taxon>
    </lineage>
</organism>
<proteinExistence type="predicted"/>